<dbReference type="Proteomes" id="UP000240688">
    <property type="component" value="Segment"/>
</dbReference>
<accession>A0A2H4P7H0</accession>
<proteinExistence type="predicted"/>
<dbReference type="InterPro" id="IPR025915">
    <property type="entry name" value="Phage_gp49_66"/>
</dbReference>
<protein>
    <submittedName>
        <fullName evidence="1">Uncharacterized protein</fullName>
    </submittedName>
</protein>
<sequence>MKVYTGTKKVQAQPMTRGDYNALRGWETPKEENPSDEGYLIEYLDGGKANHDAFDGYISWSPRDVFERSYLETGEPVVPSDGPKVVYGDLIAMIASEVFVVPSGSTTTICHITLKNGFSVQGISACVDPANYRQNVGEFFARKQAIDKIWPFAGFLLAEKLYQEKKLQGDWIDRLRDEHELNAGNLTKLKKFLANLPEGFDKVKAEMMHEQARIMGQFVDILKMRLDNALLG</sequence>
<gene>
    <name evidence="1" type="ORF">CNR35_00038</name>
</gene>
<name>A0A2H4P7H0_9CAUD</name>
<evidence type="ECO:0000313" key="1">
    <source>
        <dbReference type="EMBL" id="ATW58134.1"/>
    </source>
</evidence>
<evidence type="ECO:0000313" key="2">
    <source>
        <dbReference type="Proteomes" id="UP000240688"/>
    </source>
</evidence>
<dbReference type="InterPro" id="IPR054052">
    <property type="entry name" value="Y16Q-like"/>
</dbReference>
<dbReference type="EMBL" id="MG018928">
    <property type="protein sequence ID" value="ATW58134.1"/>
    <property type="molecule type" value="Genomic_DNA"/>
</dbReference>
<organism evidence="1 2">
    <name type="scientific">Pseudomonas phage inbricus</name>
    <dbReference type="NCBI Taxonomy" id="2048976"/>
    <lineage>
        <taxon>Viruses</taxon>
        <taxon>Duplodnaviria</taxon>
        <taxon>Heunggongvirae</taxon>
        <taxon>Uroviricota</taxon>
        <taxon>Caudoviricetes</taxon>
        <taxon>Schitoviridae</taxon>
        <taxon>Rothmandenesvirinae</taxon>
        <taxon>Inbricusvirus</taxon>
        <taxon>Inbricusvirus inbricus</taxon>
    </lineage>
</organism>
<reference evidence="2" key="1">
    <citation type="submission" date="2017-09" db="EMBL/GenBank/DDBJ databases">
        <authorList>
            <person name="Djurhuus A.M."/>
            <person name="Carstens A.B."/>
            <person name="Hansen L.H."/>
        </authorList>
    </citation>
    <scope>NUCLEOTIDE SEQUENCE [LARGE SCALE GENOMIC DNA]</scope>
</reference>
<dbReference type="Pfam" id="PF13876">
    <property type="entry name" value="Phage_gp49_66"/>
    <property type="match status" value="1"/>
</dbReference>
<dbReference type="Pfam" id="PF21825">
    <property type="entry name" value="crAss001_48"/>
    <property type="match status" value="1"/>
</dbReference>
<keyword evidence="2" id="KW-1185">Reference proteome</keyword>